<dbReference type="SUPFAM" id="SSF48179">
    <property type="entry name" value="6-phosphogluconate dehydrogenase C-terminal domain-like"/>
    <property type="match status" value="1"/>
</dbReference>
<evidence type="ECO:0000256" key="4">
    <source>
        <dbReference type="SAM" id="MobiDB-lite"/>
    </source>
</evidence>
<dbReference type="Gene3D" id="1.10.3730.10">
    <property type="entry name" value="ProC C-terminal domain-like"/>
    <property type="match status" value="1"/>
</dbReference>
<comment type="caution">
    <text evidence="7">The sequence shown here is derived from an EMBL/GenBank/DDBJ whole genome shotgun (WGS) entry which is preliminary data.</text>
</comment>
<dbReference type="GO" id="GO:0004735">
    <property type="term" value="F:pyrroline-5-carboxylate reductase activity"/>
    <property type="evidence" value="ECO:0007669"/>
    <property type="project" value="InterPro"/>
</dbReference>
<feature type="region of interest" description="Disordered" evidence="4">
    <location>
        <begin position="169"/>
        <end position="189"/>
    </location>
</feature>
<dbReference type="InterPro" id="IPR029036">
    <property type="entry name" value="P5CR_dimer"/>
</dbReference>
<feature type="region of interest" description="Disordered" evidence="4">
    <location>
        <begin position="45"/>
        <end position="74"/>
    </location>
</feature>
<dbReference type="Pfam" id="PF03807">
    <property type="entry name" value="F420_oxidored"/>
    <property type="match status" value="1"/>
</dbReference>
<feature type="domain" description="Pyrroline-5-carboxylate reductase catalytic N-terminal" evidence="5">
    <location>
        <begin position="69"/>
        <end position="157"/>
    </location>
</feature>
<evidence type="ECO:0000256" key="1">
    <source>
        <dbReference type="ARBA" id="ARBA00005525"/>
    </source>
</evidence>
<evidence type="ECO:0008006" key="9">
    <source>
        <dbReference type="Google" id="ProtNLM"/>
    </source>
</evidence>
<keyword evidence="8" id="KW-1185">Reference proteome</keyword>
<proteinExistence type="inferred from homology"/>
<dbReference type="InterPro" id="IPR036291">
    <property type="entry name" value="NAD(P)-bd_dom_sf"/>
</dbReference>
<sequence length="346" mass="35784">MAPARNNVVDDSPATTLTILGCGTLGSAILFGLLASSVENNPAKSPYKKGIPNGTNGHGHASSSSREEGKDSELQKPTHFIACVRTAESASRLQKELSSRFPHQVPVTVLHGENVRAVQSASTILLGCQPQDLTTCLSPPALTAALHGKLLISILAGVTIPQIESLLYNDHNHHPTKPNGTAPPKPTKNPTTIIRAMPNTASSIHLSTTILSSPPSTPLPHLTLTTHIFSPLGTVTSSPPSSNFDAYTALCGSTPAFFALILEALVDGSISLGLSKKEALRLAAETMRGCAELVLQGEGTECVREKVCTPGGSTIQGLLVLERGAVRGVVADALARAAGAAGGLGQ</sequence>
<accession>A0AA39QT89</accession>
<dbReference type="Gene3D" id="3.40.50.720">
    <property type="entry name" value="NAD(P)-binding Rossmann-like Domain"/>
    <property type="match status" value="1"/>
</dbReference>
<evidence type="ECO:0000256" key="2">
    <source>
        <dbReference type="ARBA" id="ARBA00022857"/>
    </source>
</evidence>
<dbReference type="Pfam" id="PF14748">
    <property type="entry name" value="P5CR_dimer"/>
    <property type="match status" value="1"/>
</dbReference>
<evidence type="ECO:0000259" key="6">
    <source>
        <dbReference type="Pfam" id="PF14748"/>
    </source>
</evidence>
<feature type="domain" description="Pyrroline-5-carboxylate reductase dimerisation" evidence="6">
    <location>
        <begin position="242"/>
        <end position="340"/>
    </location>
</feature>
<dbReference type="InterPro" id="IPR028939">
    <property type="entry name" value="P5C_Rdtase_cat_N"/>
</dbReference>
<dbReference type="InterPro" id="IPR008927">
    <property type="entry name" value="6-PGluconate_DH-like_C_sf"/>
</dbReference>
<organism evidence="7 8">
    <name type="scientific">Cladonia borealis</name>
    <dbReference type="NCBI Taxonomy" id="184061"/>
    <lineage>
        <taxon>Eukaryota</taxon>
        <taxon>Fungi</taxon>
        <taxon>Dikarya</taxon>
        <taxon>Ascomycota</taxon>
        <taxon>Pezizomycotina</taxon>
        <taxon>Lecanoromycetes</taxon>
        <taxon>OSLEUM clade</taxon>
        <taxon>Lecanoromycetidae</taxon>
        <taxon>Lecanorales</taxon>
        <taxon>Lecanorineae</taxon>
        <taxon>Cladoniaceae</taxon>
        <taxon>Cladonia</taxon>
    </lineage>
</organism>
<evidence type="ECO:0000256" key="3">
    <source>
        <dbReference type="ARBA" id="ARBA00023002"/>
    </source>
</evidence>
<dbReference type="EMBL" id="JAFEKC020000023">
    <property type="protein sequence ID" value="KAK0507484.1"/>
    <property type="molecule type" value="Genomic_DNA"/>
</dbReference>
<dbReference type="AlphaFoldDB" id="A0AA39QT89"/>
<dbReference type="FunFam" id="1.10.3730.10:FF:000001">
    <property type="entry name" value="Pyrroline-5-carboxylate reductase"/>
    <property type="match status" value="1"/>
</dbReference>
<dbReference type="GO" id="GO:0055129">
    <property type="term" value="P:L-proline biosynthetic process"/>
    <property type="evidence" value="ECO:0007669"/>
    <property type="project" value="TreeGrafter"/>
</dbReference>
<name>A0AA39QT89_9LECA</name>
<dbReference type="PANTHER" id="PTHR11645">
    <property type="entry name" value="PYRROLINE-5-CARBOXYLATE REDUCTASE"/>
    <property type="match status" value="1"/>
</dbReference>
<reference evidence="7" key="1">
    <citation type="submission" date="2023-03" db="EMBL/GenBank/DDBJ databases">
        <title>Complete genome of Cladonia borealis.</title>
        <authorList>
            <person name="Park H."/>
        </authorList>
    </citation>
    <scope>NUCLEOTIDE SEQUENCE</scope>
    <source>
        <strain evidence="7">ANT050790</strain>
    </source>
</reference>
<dbReference type="HAMAP" id="MF_01925">
    <property type="entry name" value="P5C_reductase"/>
    <property type="match status" value="1"/>
</dbReference>
<dbReference type="InterPro" id="IPR000304">
    <property type="entry name" value="Pyrroline-COOH_reductase"/>
</dbReference>
<dbReference type="NCBIfam" id="TIGR00112">
    <property type="entry name" value="proC"/>
    <property type="match status" value="1"/>
</dbReference>
<dbReference type="PROSITE" id="PS51257">
    <property type="entry name" value="PROKAR_LIPOPROTEIN"/>
    <property type="match status" value="1"/>
</dbReference>
<gene>
    <name evidence="7" type="ORF">JMJ35_010007</name>
</gene>
<keyword evidence="2" id="KW-0521">NADP</keyword>
<dbReference type="PANTHER" id="PTHR11645:SF0">
    <property type="entry name" value="PYRROLINE-5-CARBOXYLATE REDUCTASE 3"/>
    <property type="match status" value="1"/>
</dbReference>
<evidence type="ECO:0000259" key="5">
    <source>
        <dbReference type="Pfam" id="PF03807"/>
    </source>
</evidence>
<evidence type="ECO:0000313" key="8">
    <source>
        <dbReference type="Proteomes" id="UP001166286"/>
    </source>
</evidence>
<feature type="compositionally biased region" description="Basic and acidic residues" evidence="4">
    <location>
        <begin position="65"/>
        <end position="74"/>
    </location>
</feature>
<dbReference type="Proteomes" id="UP001166286">
    <property type="component" value="Unassembled WGS sequence"/>
</dbReference>
<dbReference type="SUPFAM" id="SSF51735">
    <property type="entry name" value="NAD(P)-binding Rossmann-fold domains"/>
    <property type="match status" value="1"/>
</dbReference>
<keyword evidence="3" id="KW-0560">Oxidoreductase</keyword>
<protein>
    <recommendedName>
        <fullName evidence="9">Pyrroline-5-carboxylate reductase</fullName>
    </recommendedName>
</protein>
<evidence type="ECO:0000313" key="7">
    <source>
        <dbReference type="EMBL" id="KAK0507484.1"/>
    </source>
</evidence>
<comment type="similarity">
    <text evidence="1">Belongs to the pyrroline-5-carboxylate reductase family.</text>
</comment>